<name>E3D0F4_9BACT</name>
<dbReference type="PaxDb" id="584708-Apau_0539"/>
<protein>
    <submittedName>
        <fullName evidence="1">CRISPR-associated protein, Cse1 family</fullName>
    </submittedName>
</protein>
<keyword evidence="2" id="KW-1185">Reference proteome</keyword>
<dbReference type="HOGENOM" id="CLU_034285_1_0_0"/>
<sequence>MEGTFDLTERPWILCRLRDGSTVSLGLLDLFLRAPEIEGIVGGDPLEEGALYRFLVVVAHRILQGPVSSAQWEDLWDRGAFDPPGVREYFRVWKDRFDLFHREFPFFQHPGCGDVEANSATVMAHSLASGNNAVLFDHHEDGVSVRWSPATAARKLLVAQGYSLGGLGPSYKGSRQQFYQAPLVPGALVILRGDNLFQTVMLNLLVLGKDHPLPGSGSASDLPLWEQDPRPFRPGEERVPKGYLDYMTWQARLVQILPEEDGTVARVRWIQGVRTPDIGTGEPMMVFRRQEAKAGKAKPGSPEWFPLRFSEGRACWRDSAALAAPVKDQTDRYRPPETLLALVNDHRDHPGVPQVVRVNLYGLLADKAKPLLWRKESLPIPVAYLAEDRWYLALEQALLLAEEVASRSLGWGLRLAADDLEDPLRKEAKEAFAQWARNTVQTSYWASLEVPFYRLFLAGNPATLPQEDLESRWRRQLGRSARSAFHQVGGALEGKSEGLRAWARGKQGLDGSLYRLLGDDAKEG</sequence>
<organism evidence="1 2">
    <name type="scientific">Aminomonas paucivorans DSM 12260</name>
    <dbReference type="NCBI Taxonomy" id="584708"/>
    <lineage>
        <taxon>Bacteria</taxon>
        <taxon>Thermotogati</taxon>
        <taxon>Synergistota</taxon>
        <taxon>Synergistia</taxon>
        <taxon>Synergistales</taxon>
        <taxon>Synergistaceae</taxon>
        <taxon>Aminomonas</taxon>
    </lineage>
</organism>
<dbReference type="Proteomes" id="UP000005096">
    <property type="component" value="Chromosome"/>
</dbReference>
<dbReference type="EMBL" id="CM001022">
    <property type="protein sequence ID" value="EFQ22973.1"/>
    <property type="molecule type" value="Genomic_DNA"/>
</dbReference>
<dbReference type="eggNOG" id="COG1203">
    <property type="taxonomic scope" value="Bacteria"/>
</dbReference>
<proteinExistence type="predicted"/>
<dbReference type="CDD" id="cd09729">
    <property type="entry name" value="Cse1_I-E"/>
    <property type="match status" value="1"/>
</dbReference>
<dbReference type="AlphaFoldDB" id="E3D0F4"/>
<dbReference type="InterPro" id="IPR013381">
    <property type="entry name" value="CRISPR-assoc_prot_Cse1"/>
</dbReference>
<dbReference type="STRING" id="584708.Apau_0539"/>
<accession>E3D0F4</accession>
<dbReference type="Gene3D" id="1.10.132.100">
    <property type="match status" value="1"/>
</dbReference>
<evidence type="ECO:0000313" key="2">
    <source>
        <dbReference type="Proteomes" id="UP000005096"/>
    </source>
</evidence>
<dbReference type="NCBIfam" id="TIGR02547">
    <property type="entry name" value="casA_cse1"/>
    <property type="match status" value="1"/>
</dbReference>
<reference evidence="1 2" key="1">
    <citation type="journal article" date="2010" name="Stand. Genomic Sci.">
        <title>Non-contiguous finished genome sequence of Aminomonas paucivorans type strain (GLU-3).</title>
        <authorList>
            <person name="Pitluck S."/>
            <person name="Yasawong M."/>
            <person name="Held B."/>
            <person name="Lapidus A."/>
            <person name="Nolan M."/>
            <person name="Copeland A."/>
            <person name="Lucas S."/>
            <person name="Del Rio T.G."/>
            <person name="Tice H."/>
            <person name="Cheng J.F."/>
            <person name="Chertkov O."/>
            <person name="Goodwin L."/>
            <person name="Tapia R."/>
            <person name="Han C."/>
            <person name="Liolios K."/>
            <person name="Ivanova N."/>
            <person name="Mavromatis K."/>
            <person name="Ovchinnikova G."/>
            <person name="Pati A."/>
            <person name="Chen A."/>
            <person name="Palaniappan K."/>
            <person name="Land M."/>
            <person name="Hauser L."/>
            <person name="Chang Y.J."/>
            <person name="Jeffries C.D."/>
            <person name="Pukall R."/>
            <person name="Spring S."/>
            <person name="Rohde M."/>
            <person name="Sikorski J."/>
            <person name="Goker M."/>
            <person name="Woyke T."/>
            <person name="Bristow J."/>
            <person name="Eisen J.A."/>
            <person name="Markowitz V."/>
            <person name="Hugenholtz P."/>
            <person name="Kyrpides N.C."/>
            <person name="Klenk H.P."/>
        </authorList>
    </citation>
    <scope>NUCLEOTIDE SEQUENCE [LARGE SCALE GENOMIC DNA]</scope>
    <source>
        <strain evidence="1 2">DSM 12260</strain>
    </source>
</reference>
<evidence type="ECO:0000313" key="1">
    <source>
        <dbReference type="EMBL" id="EFQ22973.1"/>
    </source>
</evidence>
<dbReference type="Pfam" id="PF09481">
    <property type="entry name" value="CRISPR_Cse1"/>
    <property type="match status" value="1"/>
</dbReference>
<dbReference type="RefSeq" id="WP_006300127.1">
    <property type="nucleotide sequence ID" value="NZ_CM001022.1"/>
</dbReference>
<gene>
    <name evidence="1" type="ORF">Apau_0539</name>
</gene>